<dbReference type="RefSeq" id="WP_157282766.1">
    <property type="nucleotide sequence ID" value="NZ_FONS01000001.1"/>
</dbReference>
<protein>
    <submittedName>
        <fullName evidence="1">Uncharacterized protein</fullName>
    </submittedName>
</protein>
<name>A0A1I2BJ81_9SPHI</name>
<evidence type="ECO:0000313" key="2">
    <source>
        <dbReference type="Proteomes" id="UP000183129"/>
    </source>
</evidence>
<gene>
    <name evidence="1" type="ORF">SAMN03003324_00870</name>
</gene>
<reference evidence="1 2" key="1">
    <citation type="submission" date="2016-10" db="EMBL/GenBank/DDBJ databases">
        <authorList>
            <person name="de Groot N.N."/>
        </authorList>
    </citation>
    <scope>NUCLEOTIDE SEQUENCE [LARGE SCALE GENOMIC DNA]</scope>
    <source>
        <strain evidence="1 2">ATCC 51969</strain>
    </source>
</reference>
<sequence>MQVELSEKEVSDIRRALIIAMQQLDATKNDPDLLLSNRLELIEARLRDSK</sequence>
<proteinExistence type="predicted"/>
<dbReference type="Proteomes" id="UP000183129">
    <property type="component" value="Unassembled WGS sequence"/>
</dbReference>
<dbReference type="EMBL" id="FONS01000001">
    <property type="protein sequence ID" value="SFE55260.1"/>
    <property type="molecule type" value="Genomic_DNA"/>
</dbReference>
<dbReference type="AlphaFoldDB" id="A0A1I2BJ81"/>
<organism evidence="1 2">
    <name type="scientific">Pedobacter antarcticus</name>
    <dbReference type="NCBI Taxonomy" id="34086"/>
    <lineage>
        <taxon>Bacteria</taxon>
        <taxon>Pseudomonadati</taxon>
        <taxon>Bacteroidota</taxon>
        <taxon>Sphingobacteriia</taxon>
        <taxon>Sphingobacteriales</taxon>
        <taxon>Sphingobacteriaceae</taxon>
        <taxon>Pedobacter</taxon>
    </lineage>
</organism>
<accession>A0A1I2BJ81</accession>
<evidence type="ECO:0000313" key="1">
    <source>
        <dbReference type="EMBL" id="SFE55260.1"/>
    </source>
</evidence>